<organism evidence="1 2">
    <name type="scientific">Ignelater luminosus</name>
    <name type="common">Cucubano</name>
    <name type="synonym">Pyrophorus luminosus</name>
    <dbReference type="NCBI Taxonomy" id="2038154"/>
    <lineage>
        <taxon>Eukaryota</taxon>
        <taxon>Metazoa</taxon>
        <taxon>Ecdysozoa</taxon>
        <taxon>Arthropoda</taxon>
        <taxon>Hexapoda</taxon>
        <taxon>Insecta</taxon>
        <taxon>Pterygota</taxon>
        <taxon>Neoptera</taxon>
        <taxon>Endopterygota</taxon>
        <taxon>Coleoptera</taxon>
        <taxon>Polyphaga</taxon>
        <taxon>Elateriformia</taxon>
        <taxon>Elateroidea</taxon>
        <taxon>Elateridae</taxon>
        <taxon>Agrypninae</taxon>
        <taxon>Pyrophorini</taxon>
        <taxon>Ignelater</taxon>
    </lineage>
</organism>
<dbReference type="OrthoDB" id="6761515at2759"/>
<comment type="caution">
    <text evidence="1">The sequence shown here is derived from an EMBL/GenBank/DDBJ whole genome shotgun (WGS) entry which is preliminary data.</text>
</comment>
<name>A0A8K0FZL5_IGNLU</name>
<evidence type="ECO:0000313" key="1">
    <source>
        <dbReference type="EMBL" id="KAF2880259.1"/>
    </source>
</evidence>
<reference evidence="1" key="1">
    <citation type="submission" date="2019-08" db="EMBL/GenBank/DDBJ databases">
        <title>The genome of the North American firefly Photinus pyralis.</title>
        <authorList>
            <consortium name="Photinus pyralis genome working group"/>
            <person name="Fallon T.R."/>
            <person name="Sander Lower S.E."/>
            <person name="Weng J.-K."/>
        </authorList>
    </citation>
    <scope>NUCLEOTIDE SEQUENCE</scope>
    <source>
        <strain evidence="1">TRF0915ILg1</strain>
        <tissue evidence="1">Whole body</tissue>
    </source>
</reference>
<gene>
    <name evidence="1" type="ORF">ILUMI_25907</name>
</gene>
<dbReference type="EMBL" id="VTPC01090993">
    <property type="protein sequence ID" value="KAF2880259.1"/>
    <property type="molecule type" value="Genomic_DNA"/>
</dbReference>
<sequence length="184" mass="21025">MSSRGKKLVQMAYENVAKRVEHKFLKSDHFYIEVDSMHSAIGNKKRHIPVYSLQDWWIIFRLARSVKKCRNITEMKLSDFKDMTDIATLRIVKNELEDDIKGKLGEYQAGFTAGSHKGGKETDSEIQDCKRSPAGKLYIIDSLQDLPRKDTKAVGKKPKNGVPNKSRSLIYTEFCRRSGHDCTG</sequence>
<dbReference type="Proteomes" id="UP000801492">
    <property type="component" value="Unassembled WGS sequence"/>
</dbReference>
<evidence type="ECO:0000313" key="2">
    <source>
        <dbReference type="Proteomes" id="UP000801492"/>
    </source>
</evidence>
<protein>
    <submittedName>
        <fullName evidence="1">Uncharacterized protein</fullName>
    </submittedName>
</protein>
<dbReference type="AlphaFoldDB" id="A0A8K0FZL5"/>
<accession>A0A8K0FZL5</accession>
<proteinExistence type="predicted"/>
<keyword evidence="2" id="KW-1185">Reference proteome</keyword>